<evidence type="ECO:0000313" key="1">
    <source>
        <dbReference type="EMBL" id="QPS83517.1"/>
    </source>
</evidence>
<dbReference type="RefSeq" id="WP_155524827.1">
    <property type="nucleotide sequence ID" value="NZ_CP065748.1"/>
</dbReference>
<proteinExistence type="predicted"/>
<dbReference type="Proteomes" id="UP000595064">
    <property type="component" value="Chromosome"/>
</dbReference>
<organism evidence="1 2">
    <name type="scientific">Delftia lacustris</name>
    <dbReference type="NCBI Taxonomy" id="558537"/>
    <lineage>
        <taxon>Bacteria</taxon>
        <taxon>Pseudomonadati</taxon>
        <taxon>Pseudomonadota</taxon>
        <taxon>Betaproteobacteria</taxon>
        <taxon>Burkholderiales</taxon>
        <taxon>Comamonadaceae</taxon>
        <taxon>Delftia</taxon>
    </lineage>
</organism>
<accession>A0A7T2YX02</accession>
<dbReference type="KEGG" id="dla:I6G47_10805"/>
<gene>
    <name evidence="1" type="ORF">I6G47_10805</name>
</gene>
<name>A0A7T2YX02_9BURK</name>
<dbReference type="AlphaFoldDB" id="A0A7T2YX02"/>
<protein>
    <submittedName>
        <fullName evidence="1">Uncharacterized protein</fullName>
    </submittedName>
</protein>
<reference evidence="1 2" key="1">
    <citation type="submission" date="2020-12" db="EMBL/GenBank/DDBJ databases">
        <title>FDA dAtabase for Regulatory Grade micrObial Sequences (FDA-ARGOS): Supporting development and validation of Infectious Disease Dx tests.</title>
        <authorList>
            <person name="Sproer C."/>
            <person name="Gronow S."/>
            <person name="Severitt S."/>
            <person name="Schroder I."/>
            <person name="Tallon L."/>
            <person name="Sadzewicz L."/>
            <person name="Zhao X."/>
            <person name="Boylan J."/>
            <person name="Ott S."/>
            <person name="Bowen H."/>
            <person name="Vavikolanu K."/>
            <person name="Mehta A."/>
            <person name="Aluvathingal J."/>
            <person name="Nadendla S."/>
            <person name="Lowell S."/>
            <person name="Myers T."/>
            <person name="Yan Y."/>
            <person name="Sichtig H."/>
        </authorList>
    </citation>
    <scope>NUCLEOTIDE SEQUENCE [LARGE SCALE GENOMIC DNA]</scope>
    <source>
        <strain evidence="1 2">FDAARGOS_890</strain>
    </source>
</reference>
<sequence>MADAKQHLQLDAELSEPQYRELEAYAREHGLSLDDAILRLASTTLDMRVLGRSLGLKEFDRAPR</sequence>
<keyword evidence="2" id="KW-1185">Reference proteome</keyword>
<dbReference type="EMBL" id="CP065748">
    <property type="protein sequence ID" value="QPS83517.1"/>
    <property type="molecule type" value="Genomic_DNA"/>
</dbReference>
<evidence type="ECO:0000313" key="2">
    <source>
        <dbReference type="Proteomes" id="UP000595064"/>
    </source>
</evidence>